<proteinExistence type="predicted"/>
<comment type="caution">
    <text evidence="1">The sequence shown here is derived from an EMBL/GenBank/DDBJ whole genome shotgun (WGS) entry which is preliminary data.</text>
</comment>
<dbReference type="EMBL" id="BARS01059512">
    <property type="protein sequence ID" value="GAG45846.1"/>
    <property type="molecule type" value="Genomic_DNA"/>
</dbReference>
<feature type="non-terminal residue" evidence="1">
    <location>
        <position position="1"/>
    </location>
</feature>
<dbReference type="AlphaFoldDB" id="X0ZBQ7"/>
<name>X0ZBQ7_9ZZZZ</name>
<sequence>NTIAAIIIPIIGISLNKITKLLTTTANTAVDNPRANNRE</sequence>
<protein>
    <submittedName>
        <fullName evidence="1">Uncharacterized protein</fullName>
    </submittedName>
</protein>
<accession>X0ZBQ7</accession>
<reference evidence="1" key="1">
    <citation type="journal article" date="2014" name="Front. Microbiol.">
        <title>High frequency of phylogenetically diverse reductive dehalogenase-homologous genes in deep subseafloor sedimentary metagenomes.</title>
        <authorList>
            <person name="Kawai M."/>
            <person name="Futagami T."/>
            <person name="Toyoda A."/>
            <person name="Takaki Y."/>
            <person name="Nishi S."/>
            <person name="Hori S."/>
            <person name="Arai W."/>
            <person name="Tsubouchi T."/>
            <person name="Morono Y."/>
            <person name="Uchiyama I."/>
            <person name="Ito T."/>
            <person name="Fujiyama A."/>
            <person name="Inagaki F."/>
            <person name="Takami H."/>
        </authorList>
    </citation>
    <scope>NUCLEOTIDE SEQUENCE</scope>
    <source>
        <strain evidence="1">Expedition CK06-06</strain>
    </source>
</reference>
<organism evidence="1">
    <name type="scientific">marine sediment metagenome</name>
    <dbReference type="NCBI Taxonomy" id="412755"/>
    <lineage>
        <taxon>unclassified sequences</taxon>
        <taxon>metagenomes</taxon>
        <taxon>ecological metagenomes</taxon>
    </lineage>
</organism>
<evidence type="ECO:0000313" key="1">
    <source>
        <dbReference type="EMBL" id="GAG45846.1"/>
    </source>
</evidence>
<gene>
    <name evidence="1" type="ORF">S01H1_86144</name>
</gene>